<gene>
    <name evidence="2" type="primary">gldD</name>
    <name evidence="2" type="ORF">KEM09_04035</name>
</gene>
<feature type="chain" id="PRO_5045599886" evidence="1">
    <location>
        <begin position="22"/>
        <end position="195"/>
    </location>
</feature>
<keyword evidence="3" id="KW-1185">Reference proteome</keyword>
<keyword evidence="1" id="KW-0732">Signal</keyword>
<name>A0ABS5K6F0_9BACT</name>
<sequence length="195" mass="22713">MLRVIMRLGLMLLLVMFVASACRQKTTPKPRGYFRIVLPEKDYQAFDQPFPYQFEYPSYAKAIPDTSVNAEAYWLNIVFPEMNGQIHISYKAVVDNFNDLLEDSRKLAYKHTIKADAINERMFYNEQKQVMGILYEIKGNAASPLQFFATDSLHHFIRGSLYFNAKPNQDSLAPVIDFVEEDVIHLMETLEWTNR</sequence>
<feature type="signal peptide" evidence="1">
    <location>
        <begin position="1"/>
        <end position="21"/>
    </location>
</feature>
<dbReference type="Pfam" id="PF25593">
    <property type="entry name" value="GldD_lipo"/>
    <property type="match status" value="1"/>
</dbReference>
<reference evidence="2 3" key="1">
    <citation type="journal article" date="2014" name="Int. J. Syst. Evol. Microbiol.">
        <title>Carboxylicivirga gen. nov. in the family Marinilabiliaceae with two novel species, Carboxylicivirga mesophila sp. nov. and Carboxylicivirga taeanensis sp. nov., and reclassification of Cytophaga fermentans as Saccharicrinis fermentans gen. nov., comb. nov.</title>
        <authorList>
            <person name="Yang S.H."/>
            <person name="Seo H.S."/>
            <person name="Woo J.H."/>
            <person name="Oh H.M."/>
            <person name="Jang H."/>
            <person name="Lee J.H."/>
            <person name="Kim S.J."/>
            <person name="Kwon K.K."/>
        </authorList>
    </citation>
    <scope>NUCLEOTIDE SEQUENCE [LARGE SCALE GENOMIC DNA]</scope>
    <source>
        <strain evidence="2 3">JCM 18290</strain>
    </source>
</reference>
<dbReference type="EMBL" id="JAGUCN010000003">
    <property type="protein sequence ID" value="MBS2210555.1"/>
    <property type="molecule type" value="Genomic_DNA"/>
</dbReference>
<dbReference type="Proteomes" id="UP000721861">
    <property type="component" value="Unassembled WGS sequence"/>
</dbReference>
<protein>
    <submittedName>
        <fullName evidence="2">Gliding motility lipoprotein GldD</fullName>
    </submittedName>
</protein>
<keyword evidence="2" id="KW-0449">Lipoprotein</keyword>
<evidence type="ECO:0000313" key="2">
    <source>
        <dbReference type="EMBL" id="MBS2210555.1"/>
    </source>
</evidence>
<dbReference type="InterPro" id="IPR019850">
    <property type="entry name" value="GldD-like"/>
</dbReference>
<comment type="caution">
    <text evidence="2">The sequence shown here is derived from an EMBL/GenBank/DDBJ whole genome shotgun (WGS) entry which is preliminary data.</text>
</comment>
<dbReference type="PROSITE" id="PS51257">
    <property type="entry name" value="PROKAR_LIPOPROTEIN"/>
    <property type="match status" value="1"/>
</dbReference>
<dbReference type="RefSeq" id="WP_212225849.1">
    <property type="nucleotide sequence ID" value="NZ_JAGUCN010000003.1"/>
</dbReference>
<organism evidence="2 3">
    <name type="scientific">Carboxylicivirga mesophila</name>
    <dbReference type="NCBI Taxonomy" id="1166478"/>
    <lineage>
        <taxon>Bacteria</taxon>
        <taxon>Pseudomonadati</taxon>
        <taxon>Bacteroidota</taxon>
        <taxon>Bacteroidia</taxon>
        <taxon>Marinilabiliales</taxon>
        <taxon>Marinilabiliaceae</taxon>
        <taxon>Carboxylicivirga</taxon>
    </lineage>
</organism>
<dbReference type="NCBIfam" id="TIGR03512">
    <property type="entry name" value="GldD_lipo"/>
    <property type="match status" value="1"/>
</dbReference>
<proteinExistence type="predicted"/>
<evidence type="ECO:0000313" key="3">
    <source>
        <dbReference type="Proteomes" id="UP000721861"/>
    </source>
</evidence>
<accession>A0ABS5K6F0</accession>
<evidence type="ECO:0000256" key="1">
    <source>
        <dbReference type="SAM" id="SignalP"/>
    </source>
</evidence>